<evidence type="ECO:0000256" key="6">
    <source>
        <dbReference type="ARBA" id="ARBA00022692"/>
    </source>
</evidence>
<dbReference type="PROSITE" id="PS51352">
    <property type="entry name" value="THIOREDOXIN_2"/>
    <property type="match status" value="1"/>
</dbReference>
<dbReference type="HAMAP" id="MF_00399">
    <property type="entry name" value="DbsD"/>
    <property type="match status" value="1"/>
</dbReference>
<comment type="caution">
    <text evidence="21">The sequence shown here is derived from an EMBL/GenBank/DDBJ whole genome shotgun (WGS) entry which is preliminary data.</text>
</comment>
<evidence type="ECO:0000256" key="13">
    <source>
        <dbReference type="ARBA" id="ARBA00023136"/>
    </source>
</evidence>
<dbReference type="Pfam" id="PF11412">
    <property type="entry name" value="DsbD_N"/>
    <property type="match status" value="1"/>
</dbReference>
<keyword evidence="3 18" id="KW-0813">Transport</keyword>
<evidence type="ECO:0000256" key="11">
    <source>
        <dbReference type="ARBA" id="ARBA00023002"/>
    </source>
</evidence>
<evidence type="ECO:0000256" key="4">
    <source>
        <dbReference type="ARBA" id="ARBA00022475"/>
    </source>
</evidence>
<dbReference type="InterPro" id="IPR036249">
    <property type="entry name" value="Thioredoxin-like_sf"/>
</dbReference>
<feature type="transmembrane region" description="Helical" evidence="18">
    <location>
        <begin position="408"/>
        <end position="429"/>
    </location>
</feature>
<evidence type="ECO:0000313" key="21">
    <source>
        <dbReference type="EMBL" id="MES1930476.1"/>
    </source>
</evidence>
<feature type="domain" description="Thioredoxin" evidence="20">
    <location>
        <begin position="486"/>
        <end position="616"/>
    </location>
</feature>
<dbReference type="EC" id="1.8.1.8" evidence="18"/>
<dbReference type="Pfam" id="PF02683">
    <property type="entry name" value="DsbD_TM"/>
    <property type="match status" value="1"/>
</dbReference>
<feature type="transmembrane region" description="Helical" evidence="18">
    <location>
        <begin position="441"/>
        <end position="462"/>
    </location>
</feature>
<comment type="catalytic activity">
    <reaction evidence="17 18">
        <text>[protein]-dithiol + NADP(+) = [protein]-disulfide + NADPH + H(+)</text>
        <dbReference type="Rhea" id="RHEA:18753"/>
        <dbReference type="Rhea" id="RHEA-COMP:10593"/>
        <dbReference type="Rhea" id="RHEA-COMP:10594"/>
        <dbReference type="ChEBI" id="CHEBI:15378"/>
        <dbReference type="ChEBI" id="CHEBI:29950"/>
        <dbReference type="ChEBI" id="CHEBI:50058"/>
        <dbReference type="ChEBI" id="CHEBI:57783"/>
        <dbReference type="ChEBI" id="CHEBI:58349"/>
        <dbReference type="EC" id="1.8.1.8"/>
    </reaction>
</comment>
<evidence type="ECO:0000256" key="1">
    <source>
        <dbReference type="ARBA" id="ARBA00004429"/>
    </source>
</evidence>
<keyword evidence="8 18" id="KW-0201">Cytochrome c-type biogenesis</keyword>
<feature type="transmembrane region" description="Helical" evidence="18">
    <location>
        <begin position="233"/>
        <end position="255"/>
    </location>
</feature>
<dbReference type="NCBIfam" id="NF001419">
    <property type="entry name" value="PRK00293.1"/>
    <property type="match status" value="1"/>
</dbReference>
<comment type="caution">
    <text evidence="18">Lacks conserved residue(s) required for the propagation of feature annotation.</text>
</comment>
<evidence type="ECO:0000313" key="22">
    <source>
        <dbReference type="Proteomes" id="UP001460888"/>
    </source>
</evidence>
<dbReference type="InterPro" id="IPR003834">
    <property type="entry name" value="Cyt_c_assmbl_TM_dom"/>
</dbReference>
<feature type="compositionally biased region" description="Low complexity" evidence="19">
    <location>
        <begin position="158"/>
        <end position="168"/>
    </location>
</feature>
<proteinExistence type="inferred from homology"/>
<feature type="region of interest" description="Disordered" evidence="19">
    <location>
        <begin position="150"/>
        <end position="172"/>
    </location>
</feature>
<dbReference type="CDD" id="cd02953">
    <property type="entry name" value="DsbDgamma"/>
    <property type="match status" value="1"/>
</dbReference>
<keyword evidence="6 18" id="KW-0812">Transmembrane</keyword>
<accession>A0ABV2B3R3</accession>
<keyword evidence="7 18" id="KW-0732">Signal</keyword>
<evidence type="ECO:0000256" key="7">
    <source>
        <dbReference type="ARBA" id="ARBA00022729"/>
    </source>
</evidence>
<sequence length="621" mass="64571" precursor="true">MTLFPYRRLAIVVLILLCGPSALAAGTASSNDFLSVGEAFTYDVSVNADDTLTVSWTIADGYYLYRHQFDFAGKPAPVAAVEMPHGQPIEDEFFGKSEVYHDSVAVRVDPGNAETVELTWQGCAEAGLCYPPQRATLDLADYNLGGGTAAPVDSNDEGAGTTTTQAKAGKSDALGEDQSLAAQLSDSNTAWVLLVFFGLGLLLVFTPCVLPMVPILTSLIVGSGARGRRGLTLSLAYVLPMALTYALLGVAAALAGANLQAALQTPWVLGAFALVFVALALAMFGVYELQLPAALRNRLDRASSAQRGGSLGGAAVMGALSALIVGPCMTAPLAGALLFIAESGDVLIGGSALFALGLGMGAPLVLAGSLGARFLPRPGPWMNGVKAVFGFVLLGMALWFVARVTPAPWMLGLWGAWLLAIGTTLYQVALRAAQATLPLAMIARVAGLLIGLWGALLVIGAAGGASDPMRPLAFAGAPANTTDAGGEAGAQTDDFMARFEPVADLDALDAQVAKAGENGRWTVVDFYADWCISCKVIESEVFGDARVQAALDDVQLLRPDVTDNDAADRALMGHYGVVGPPTLLLIGPDGEEARSARIVGELDAEAFLDHLERARDDLENS</sequence>
<evidence type="ECO:0000259" key="20">
    <source>
        <dbReference type="PROSITE" id="PS51352"/>
    </source>
</evidence>
<dbReference type="InterPro" id="IPR022910">
    <property type="entry name" value="Thiol_diS_interchange_DbsD"/>
</dbReference>
<evidence type="ECO:0000256" key="16">
    <source>
        <dbReference type="ARBA" id="ARBA00047388"/>
    </source>
</evidence>
<keyword evidence="14 18" id="KW-1015">Disulfide bond</keyword>
<dbReference type="Gene3D" id="3.40.30.10">
    <property type="entry name" value="Glutaredoxin"/>
    <property type="match status" value="1"/>
</dbReference>
<dbReference type="InterPro" id="IPR035671">
    <property type="entry name" value="DsbD_gamma"/>
</dbReference>
<feature type="transmembrane region" description="Helical" evidence="18">
    <location>
        <begin position="191"/>
        <end position="221"/>
    </location>
</feature>
<feature type="transmembrane region" description="Helical" evidence="18">
    <location>
        <begin position="384"/>
        <end position="402"/>
    </location>
</feature>
<keyword evidence="10 18" id="KW-1133">Transmembrane helix</keyword>
<dbReference type="Gene3D" id="2.60.40.1250">
    <property type="entry name" value="Thiol:disulfide interchange protein DsbD, N-terminal domain"/>
    <property type="match status" value="1"/>
</dbReference>
<evidence type="ECO:0000256" key="10">
    <source>
        <dbReference type="ARBA" id="ARBA00022989"/>
    </source>
</evidence>
<comment type="catalytic activity">
    <reaction evidence="16 18">
        <text>[protein]-dithiol + NAD(+) = [protein]-disulfide + NADH + H(+)</text>
        <dbReference type="Rhea" id="RHEA:18749"/>
        <dbReference type="Rhea" id="RHEA-COMP:10593"/>
        <dbReference type="Rhea" id="RHEA-COMP:10594"/>
        <dbReference type="ChEBI" id="CHEBI:15378"/>
        <dbReference type="ChEBI" id="CHEBI:29950"/>
        <dbReference type="ChEBI" id="CHEBI:50058"/>
        <dbReference type="ChEBI" id="CHEBI:57540"/>
        <dbReference type="ChEBI" id="CHEBI:57945"/>
        <dbReference type="EC" id="1.8.1.8"/>
    </reaction>
</comment>
<keyword evidence="4 18" id="KW-1003">Cell membrane</keyword>
<dbReference type="InterPro" id="IPR013766">
    <property type="entry name" value="Thioredoxin_domain"/>
</dbReference>
<gene>
    <name evidence="18" type="primary">dsbD</name>
    <name evidence="21" type="ORF">SADO_14539</name>
</gene>
<dbReference type="RefSeq" id="WP_353112723.1">
    <property type="nucleotide sequence ID" value="NZ_APND01000005.1"/>
</dbReference>
<evidence type="ECO:0000256" key="3">
    <source>
        <dbReference type="ARBA" id="ARBA00022448"/>
    </source>
</evidence>
<organism evidence="21 22">
    <name type="scientific">Salinisphaera dokdonensis CL-ES53</name>
    <dbReference type="NCBI Taxonomy" id="1304272"/>
    <lineage>
        <taxon>Bacteria</taxon>
        <taxon>Pseudomonadati</taxon>
        <taxon>Pseudomonadota</taxon>
        <taxon>Gammaproteobacteria</taxon>
        <taxon>Salinisphaerales</taxon>
        <taxon>Salinisphaeraceae</taxon>
        <taxon>Salinisphaera</taxon>
    </lineage>
</organism>
<dbReference type="SUPFAM" id="SSF52833">
    <property type="entry name" value="Thioredoxin-like"/>
    <property type="match status" value="1"/>
</dbReference>
<evidence type="ECO:0000256" key="15">
    <source>
        <dbReference type="ARBA" id="ARBA00023284"/>
    </source>
</evidence>
<protein>
    <recommendedName>
        <fullName evidence="18">Thiol:disulfide interchange protein DsbD</fullName>
        <ecNumber evidence="18">1.8.1.8</ecNumber>
    </recommendedName>
    <alternativeName>
        <fullName evidence="18">Protein-disulfide reductase</fullName>
        <shortName evidence="18">Disulfide reductase</shortName>
    </alternativeName>
</protein>
<evidence type="ECO:0000256" key="19">
    <source>
        <dbReference type="SAM" id="MobiDB-lite"/>
    </source>
</evidence>
<keyword evidence="5 18" id="KW-0997">Cell inner membrane</keyword>
<dbReference type="PANTHER" id="PTHR32234">
    <property type="entry name" value="THIOL:DISULFIDE INTERCHANGE PROTEIN DSBD"/>
    <property type="match status" value="1"/>
</dbReference>
<evidence type="ECO:0000256" key="8">
    <source>
        <dbReference type="ARBA" id="ARBA00022748"/>
    </source>
</evidence>
<feature type="transmembrane region" description="Helical" evidence="18">
    <location>
        <begin position="347"/>
        <end position="372"/>
    </location>
</feature>
<evidence type="ECO:0000256" key="5">
    <source>
        <dbReference type="ARBA" id="ARBA00022519"/>
    </source>
</evidence>
<dbReference type="Pfam" id="PF13899">
    <property type="entry name" value="Thioredoxin_7"/>
    <property type="match status" value="1"/>
</dbReference>
<dbReference type="SUPFAM" id="SSF74863">
    <property type="entry name" value="Thiol:disulfide interchange protein DsbD, N-terminal domain (DsbD-alpha)"/>
    <property type="match status" value="1"/>
</dbReference>
<feature type="chain" id="PRO_5044915634" description="Thiol:disulfide interchange protein DsbD" evidence="18">
    <location>
        <begin position="25"/>
        <end position="621"/>
    </location>
</feature>
<feature type="transmembrane region" description="Helical" evidence="18">
    <location>
        <begin position="267"/>
        <end position="287"/>
    </location>
</feature>
<keyword evidence="11 18" id="KW-0560">Oxidoreductase</keyword>
<evidence type="ECO:0000256" key="14">
    <source>
        <dbReference type="ARBA" id="ARBA00023157"/>
    </source>
</evidence>
<evidence type="ECO:0000256" key="9">
    <source>
        <dbReference type="ARBA" id="ARBA00022982"/>
    </source>
</evidence>
<comment type="function">
    <text evidence="18">Required to facilitate the formation of correct disulfide bonds in some periplasmic proteins and for the assembly of the periplasmic c-type cytochromes. Acts by transferring electrons from cytoplasmic thioredoxin to the periplasm. This transfer involves a cascade of disulfide bond formation and reduction steps.</text>
</comment>
<comment type="similarity">
    <text evidence="2 18">Belongs to the thioredoxin family. DsbD subfamily.</text>
</comment>
<reference evidence="21 22" key="1">
    <citation type="submission" date="2013-03" db="EMBL/GenBank/DDBJ databases">
        <title>Salinisphaera dokdonensis CL-ES53 Genome Sequencing.</title>
        <authorList>
            <person name="Li C."/>
            <person name="Lai Q."/>
            <person name="Shao Z."/>
        </authorList>
    </citation>
    <scope>NUCLEOTIDE SEQUENCE [LARGE SCALE GENOMIC DNA]</scope>
    <source>
        <strain evidence="21 22">CL-ES53</strain>
    </source>
</reference>
<evidence type="ECO:0000256" key="2">
    <source>
        <dbReference type="ARBA" id="ARBA00007241"/>
    </source>
</evidence>
<keyword evidence="22" id="KW-1185">Reference proteome</keyword>
<feature type="transmembrane region" description="Helical" evidence="18">
    <location>
        <begin position="308"/>
        <end position="341"/>
    </location>
</feature>
<feature type="signal peptide" evidence="18">
    <location>
        <begin position="1"/>
        <end position="24"/>
    </location>
</feature>
<keyword evidence="12 18" id="KW-0520">NAD</keyword>
<keyword evidence="13 18" id="KW-0472">Membrane</keyword>
<feature type="disulfide bond" description="Redox-active" evidence="18">
    <location>
        <begin position="123"/>
        <end position="129"/>
    </location>
</feature>
<dbReference type="Proteomes" id="UP001460888">
    <property type="component" value="Unassembled WGS sequence"/>
</dbReference>
<comment type="subcellular location">
    <subcellularLocation>
        <location evidence="1 18">Cell inner membrane</location>
        <topology evidence="1 18">Multi-pass membrane protein</topology>
    </subcellularLocation>
</comment>
<dbReference type="InterPro" id="IPR028250">
    <property type="entry name" value="DsbDN"/>
</dbReference>
<evidence type="ECO:0000256" key="17">
    <source>
        <dbReference type="ARBA" id="ARBA00047804"/>
    </source>
</evidence>
<keyword evidence="15 18" id="KW-0676">Redox-active center</keyword>
<evidence type="ECO:0000256" key="18">
    <source>
        <dbReference type="HAMAP-Rule" id="MF_00399"/>
    </source>
</evidence>
<evidence type="ECO:0000256" key="12">
    <source>
        <dbReference type="ARBA" id="ARBA00023027"/>
    </source>
</evidence>
<dbReference type="EMBL" id="APND01000005">
    <property type="protein sequence ID" value="MES1930476.1"/>
    <property type="molecule type" value="Genomic_DNA"/>
</dbReference>
<dbReference type="PANTHER" id="PTHR32234:SF0">
    <property type="entry name" value="THIOL:DISULFIDE INTERCHANGE PROTEIN DSBD"/>
    <property type="match status" value="1"/>
</dbReference>
<feature type="disulfide bond" description="Redox-active" evidence="18">
    <location>
        <begin position="531"/>
        <end position="534"/>
    </location>
</feature>
<name>A0ABV2B3R3_9GAMM</name>
<keyword evidence="9 18" id="KW-0249">Electron transport</keyword>
<dbReference type="InterPro" id="IPR036929">
    <property type="entry name" value="DsbDN_sf"/>
</dbReference>